<organism evidence="1 2">
    <name type="scientific">Puccinia graminis f. sp. tritici</name>
    <dbReference type="NCBI Taxonomy" id="56615"/>
    <lineage>
        <taxon>Eukaryota</taxon>
        <taxon>Fungi</taxon>
        <taxon>Dikarya</taxon>
        <taxon>Basidiomycota</taxon>
        <taxon>Pucciniomycotina</taxon>
        <taxon>Pucciniomycetes</taxon>
        <taxon>Pucciniales</taxon>
        <taxon>Pucciniaceae</taxon>
        <taxon>Puccinia</taxon>
    </lineage>
</organism>
<dbReference type="AlphaFoldDB" id="A0A5B0QRB1"/>
<reference evidence="1 2" key="1">
    <citation type="submission" date="2019-05" db="EMBL/GenBank/DDBJ databases">
        <title>Emergence of the Ug99 lineage of the wheat stem rust pathogen through somatic hybridization.</title>
        <authorList>
            <person name="Li F."/>
            <person name="Upadhyaya N.M."/>
            <person name="Sperschneider J."/>
            <person name="Matny O."/>
            <person name="Nguyen-Phuc H."/>
            <person name="Mago R."/>
            <person name="Raley C."/>
            <person name="Miller M.E."/>
            <person name="Silverstein K.A.T."/>
            <person name="Henningsen E."/>
            <person name="Hirsch C.D."/>
            <person name="Visser B."/>
            <person name="Pretorius Z.A."/>
            <person name="Steffenson B.J."/>
            <person name="Schwessinger B."/>
            <person name="Dodds P.N."/>
            <person name="Figueroa M."/>
        </authorList>
    </citation>
    <scope>NUCLEOTIDE SEQUENCE [LARGE SCALE GENOMIC DNA]</scope>
    <source>
        <strain evidence="1 2">Ug99</strain>
    </source>
</reference>
<feature type="non-terminal residue" evidence="1">
    <location>
        <position position="1"/>
    </location>
</feature>
<dbReference type="Proteomes" id="UP000325313">
    <property type="component" value="Unassembled WGS sequence"/>
</dbReference>
<name>A0A5B0QRB1_PUCGR</name>
<evidence type="ECO:0000313" key="2">
    <source>
        <dbReference type="Proteomes" id="UP000325313"/>
    </source>
</evidence>
<proteinExistence type="predicted"/>
<protein>
    <submittedName>
        <fullName evidence="1">Cell wall alpha-1,3-glucan synthase ags1</fullName>
    </submittedName>
</protein>
<dbReference type="EMBL" id="VDEP01000272">
    <property type="protein sequence ID" value="KAA1115807.1"/>
    <property type="molecule type" value="Genomic_DNA"/>
</dbReference>
<sequence length="60" mass="6405">TAKLDVSNSQTELCIATYIVAAHNKAHFNEVRKGTLALAKTKFASSPTLSVTSIIARGRC</sequence>
<evidence type="ECO:0000313" key="1">
    <source>
        <dbReference type="EMBL" id="KAA1115807.1"/>
    </source>
</evidence>
<gene>
    <name evidence="1" type="primary">AGS1_13</name>
    <name evidence="1" type="ORF">PGTUg99_033085</name>
</gene>
<comment type="caution">
    <text evidence="1">The sequence shown here is derived from an EMBL/GenBank/DDBJ whole genome shotgun (WGS) entry which is preliminary data.</text>
</comment>
<accession>A0A5B0QRB1</accession>